<keyword evidence="1" id="KW-0732">Signal</keyword>
<dbReference type="InterPro" id="IPR047589">
    <property type="entry name" value="DUF11_rpt"/>
</dbReference>
<feature type="domain" description="DUF11" evidence="2">
    <location>
        <begin position="345"/>
        <end position="449"/>
    </location>
</feature>
<dbReference type="EMBL" id="JBBHJZ010000005">
    <property type="protein sequence ID" value="MEJ5978969.1"/>
    <property type="molecule type" value="Genomic_DNA"/>
</dbReference>
<organism evidence="3 4">
    <name type="scientific">Novosphingobium anseongense</name>
    <dbReference type="NCBI Taxonomy" id="3133436"/>
    <lineage>
        <taxon>Bacteria</taxon>
        <taxon>Pseudomonadati</taxon>
        <taxon>Pseudomonadota</taxon>
        <taxon>Alphaproteobacteria</taxon>
        <taxon>Sphingomonadales</taxon>
        <taxon>Sphingomonadaceae</taxon>
        <taxon>Novosphingobium</taxon>
    </lineage>
</organism>
<evidence type="ECO:0000256" key="1">
    <source>
        <dbReference type="SAM" id="SignalP"/>
    </source>
</evidence>
<keyword evidence="4" id="KW-1185">Reference proteome</keyword>
<evidence type="ECO:0000313" key="4">
    <source>
        <dbReference type="Proteomes" id="UP001361239"/>
    </source>
</evidence>
<comment type="caution">
    <text evidence="3">The sequence shown here is derived from an EMBL/GenBank/DDBJ whole genome shotgun (WGS) entry which is preliminary data.</text>
</comment>
<dbReference type="Proteomes" id="UP001361239">
    <property type="component" value="Unassembled WGS sequence"/>
</dbReference>
<dbReference type="RefSeq" id="WP_339588913.1">
    <property type="nucleotide sequence ID" value="NZ_JBBHJZ010000005.1"/>
</dbReference>
<protein>
    <recommendedName>
        <fullName evidence="2">DUF11 domain-containing protein</fullName>
    </recommendedName>
</protein>
<evidence type="ECO:0000259" key="2">
    <source>
        <dbReference type="Pfam" id="PF01345"/>
    </source>
</evidence>
<feature type="chain" id="PRO_5045845388" description="DUF11 domain-containing protein" evidence="1">
    <location>
        <begin position="26"/>
        <end position="1658"/>
    </location>
</feature>
<reference evidence="3 4" key="1">
    <citation type="submission" date="2024-03" db="EMBL/GenBank/DDBJ databases">
        <authorList>
            <person name="Jo J.-H."/>
        </authorList>
    </citation>
    <scope>NUCLEOTIDE SEQUENCE [LARGE SCALE GENOMIC DNA]</scope>
    <source>
        <strain evidence="3 4">PS1R-30</strain>
    </source>
</reference>
<name>A0ABU8S133_9SPHN</name>
<dbReference type="NCBIfam" id="TIGR01451">
    <property type="entry name" value="B_ant_repeat"/>
    <property type="match status" value="1"/>
</dbReference>
<dbReference type="InterPro" id="IPR001434">
    <property type="entry name" value="OmcB-like_DUF11"/>
</dbReference>
<dbReference type="Pfam" id="PF01345">
    <property type="entry name" value="DUF11"/>
    <property type="match status" value="1"/>
</dbReference>
<proteinExistence type="predicted"/>
<gene>
    <name evidence="3" type="ORF">WG901_20115</name>
</gene>
<sequence>MSVLRHLARIIALAIWLIAAVPASAGDVAQVSNTAVMRFREAGAQRSVSSNTVTLGVNRTKRPTRLNFHLPPVGSMFDGEACETTPSLKFTPAPIEEAMLARSPAAQVLDVDAPVIMVLENEAGNHDPLIREHSQVKVSTGKVSLVVDLLETGPNTGVFAGGIRERGAHPEFAACDARLERGAWIQLDFSEDDFSYSSTYSELVDPAGYLFDSQTGTMIDGAEISLYDENEQLAEVFGDDGKSRYPSTVISGGSTTDASGRVYRFGQGNYRFPLVRKGRYHLRVKPPPGYSAPSARPRQELAKLKDPRGRPFILNDASYGNTFLIESDDPFYSDIPMDRQGETKLLLTKAASVREASPGDFVQYRVTVANRGEVAARSVHVTDLLPQGLRYERGSTRGADEPQVASDGRSMAFLIPTIAAGTSIDLSYIVTVAPGAPRGEAVNRVLASGEGGLTGNEAAAPVRIKALLFTDGFTLIGRVTEGGCGDPSAKRKGVPNIRLMLEDGTFVITDKDGLYHVEGIRPGRHVLQLDTASLPATHEPVACDADTRQAGSAISRFVESDGGLLKRVDFQLRPTGRQVEIVSSLPVVASDAHAAGSRDWLPFEQPGIAMLFPEVDHNPRAPTLRVVIKHYPDQRVALRLNGKPIDPLAFDTTDADAARNVAISRWTGLPLEEGDNQLEARVLAADGTLVETLTRTVHAAGAAVTATFVPEKSLLVADGLTRPLIAVRLTDRAGKPARDGTTVAFRVDQPYVAAAEVELQQARQLAGTDGADATARVTGDDGLAFIALEPTTQAGAVHATLALGDRDAARTGDIRAWLAAAQKDWMIVGFGSGTIGYDTLKTRSSTLPRGERGKLVTDGQLAFYAKGRIKGSWLLTLAYDSDRSFDPDRGLLGTIDPNRYYTVYGDGSRQGYDAPTRRKLYVRLERREFYALFGDFETGLTRTHLGRYSRTLNGAKVEYQGKTVSFTGFAAHSEERYARDEFQGNGLSGPYRLSARDIIPNSDKLRVETRDRLRPELVVSSELLTRHIDYDLDVASGTIRFRQPVLSRDPQLNPIFVVVEYETFGQGKKLVAGGRAAASLAQGKIELGASAIRDESLGEGNGTIAAVDIRAKPTKNTELRGEIATGGRQGINSGRAWLAEAEHHGQSLDVLVYARQQDRGFGLGQQNLIEAGTRKVGADGSWRLNDKLTFTGAMWHQQQLDAPGTRTAADARLEYRRQGGTIFVGGQLALDRGMDGKERNSKLLTIGGSQALFDGKVEISGQTQFAPGGDKASTDFPVRHQINAAWRVKDGIRLLGGYEIAKGDDYTAHTARVGFDVAPWTGAKLTSTLNQQAVAEDGRRTFAQYGLSQSLPLGAHWTIDASLDASNTVSGKVSKNAAIGAFQPIGVGSGFAGQNDAGDFTAVTLGATYRAARWSWNGRVEYRRGDKDNRWNLTTSVLRSLGEGKTLAAGLRYSRLRQRDGATGSSLNADLALALRPLDSRWSLLERLEFRSDKADAGITAGNVLGISTGIGGFQSTLRVVNNLAVNYRSGAEGDGHGFEATLYYGSKWVRGSFADDDYTGYVDVIGFDLRKDLGRRFDIGVQGSMQHAWNRGAKAFSFGPSAGFSPGGNLWVSAGYNVAGYRDRDFENDRYTRQGAYLTMRLKFDQASIGRALGKAR</sequence>
<evidence type="ECO:0000313" key="3">
    <source>
        <dbReference type="EMBL" id="MEJ5978969.1"/>
    </source>
</evidence>
<feature type="signal peptide" evidence="1">
    <location>
        <begin position="1"/>
        <end position="25"/>
    </location>
</feature>
<accession>A0ABU8S133</accession>